<dbReference type="OrthoDB" id="10004768at2759"/>
<dbReference type="SUPFAM" id="SSF51735">
    <property type="entry name" value="NAD(P)-binding Rossmann-fold domains"/>
    <property type="match status" value="1"/>
</dbReference>
<dbReference type="InterPro" id="IPR050136">
    <property type="entry name" value="FA_oxidation_alpha_subunit"/>
</dbReference>
<dbReference type="GO" id="GO:0016509">
    <property type="term" value="F:long-chain (3S)-3-hydroxyacyl-CoA dehydrogenase (NAD+) activity"/>
    <property type="evidence" value="ECO:0007669"/>
    <property type="project" value="TreeGrafter"/>
</dbReference>
<evidence type="ECO:0000256" key="11">
    <source>
        <dbReference type="ARBA" id="ARBA00023268"/>
    </source>
</evidence>
<dbReference type="Gene3D" id="3.40.50.720">
    <property type="entry name" value="NAD(P)-binding Rossmann-like Domain"/>
    <property type="match status" value="1"/>
</dbReference>
<comment type="similarity">
    <text evidence="4">In the N-terminal section; belongs to the enoyl-CoA hydratase/isomerase family.</text>
</comment>
<feature type="domain" description="3-hydroxyacyl-CoA dehydrogenase C-terminal" evidence="14">
    <location>
        <begin position="510"/>
        <end position="604"/>
    </location>
</feature>
<dbReference type="EMBL" id="CAJFCJ010000015">
    <property type="protein sequence ID" value="CAD5121980.1"/>
    <property type="molecule type" value="Genomic_DNA"/>
</dbReference>
<dbReference type="GO" id="GO:0006635">
    <property type="term" value="P:fatty acid beta-oxidation"/>
    <property type="evidence" value="ECO:0007669"/>
    <property type="project" value="UniProtKB-UniPathway"/>
</dbReference>
<keyword evidence="11" id="KW-0511">Multifunctional enzyme</keyword>
<dbReference type="Pfam" id="PF00725">
    <property type="entry name" value="3HCDH"/>
    <property type="match status" value="1"/>
</dbReference>
<dbReference type="GO" id="GO:0016507">
    <property type="term" value="C:mitochondrial fatty acid beta-oxidation multienzyme complex"/>
    <property type="evidence" value="ECO:0007669"/>
    <property type="project" value="TreeGrafter"/>
</dbReference>
<evidence type="ECO:0000313" key="17">
    <source>
        <dbReference type="Proteomes" id="UP000549394"/>
    </source>
</evidence>
<evidence type="ECO:0000256" key="2">
    <source>
        <dbReference type="ARBA" id="ARBA00005005"/>
    </source>
</evidence>
<dbReference type="FunFam" id="3.90.226.10:FF:000011">
    <property type="entry name" value="Fatty acid oxidation complex subunit alpha"/>
    <property type="match status" value="1"/>
</dbReference>
<dbReference type="InterPro" id="IPR001753">
    <property type="entry name" value="Enoyl-CoA_hydra/iso"/>
</dbReference>
<evidence type="ECO:0000256" key="1">
    <source>
        <dbReference type="ARBA" id="ARBA00000469"/>
    </source>
</evidence>
<dbReference type="PANTHER" id="PTHR43612:SF3">
    <property type="entry name" value="TRIFUNCTIONAL ENZYME SUBUNIT ALPHA, MITOCHONDRIAL"/>
    <property type="match status" value="1"/>
</dbReference>
<organism evidence="16 17">
    <name type="scientific">Dimorphilus gyrociliatus</name>
    <dbReference type="NCBI Taxonomy" id="2664684"/>
    <lineage>
        <taxon>Eukaryota</taxon>
        <taxon>Metazoa</taxon>
        <taxon>Spiralia</taxon>
        <taxon>Lophotrochozoa</taxon>
        <taxon>Annelida</taxon>
        <taxon>Polychaeta</taxon>
        <taxon>Polychaeta incertae sedis</taxon>
        <taxon>Dinophilidae</taxon>
        <taxon>Dimorphilus</taxon>
    </lineage>
</organism>
<keyword evidence="6" id="KW-0276">Fatty acid metabolism</keyword>
<dbReference type="InterPro" id="IPR006108">
    <property type="entry name" value="3HC_DH_C"/>
</dbReference>
<dbReference type="SUPFAM" id="SSF48179">
    <property type="entry name" value="6-phosphogluconate dehydrogenase C-terminal domain-like"/>
    <property type="match status" value="2"/>
</dbReference>
<feature type="domain" description="3-hydroxyacyl-CoA dehydrogenase NAD binding" evidence="15">
    <location>
        <begin position="328"/>
        <end position="506"/>
    </location>
</feature>
<evidence type="ECO:0000259" key="14">
    <source>
        <dbReference type="Pfam" id="PF00725"/>
    </source>
</evidence>
<dbReference type="PANTHER" id="PTHR43612">
    <property type="entry name" value="TRIFUNCTIONAL ENZYME SUBUNIT ALPHA"/>
    <property type="match status" value="1"/>
</dbReference>
<dbReference type="EC" id="4.2.1.17" evidence="5"/>
<name>A0A7I8W067_9ANNE</name>
<evidence type="ECO:0000256" key="4">
    <source>
        <dbReference type="ARBA" id="ARBA00008750"/>
    </source>
</evidence>
<comment type="caution">
    <text evidence="16">The sequence shown here is derived from an EMBL/GenBank/DDBJ whole genome shotgun (WGS) entry which is preliminary data.</text>
</comment>
<keyword evidence="9" id="KW-0443">Lipid metabolism</keyword>
<dbReference type="SUPFAM" id="SSF52096">
    <property type="entry name" value="ClpP/crotonase"/>
    <property type="match status" value="1"/>
</dbReference>
<evidence type="ECO:0000313" key="16">
    <source>
        <dbReference type="EMBL" id="CAD5121980.1"/>
    </source>
</evidence>
<accession>A0A7I8W067</accession>
<keyword evidence="17" id="KW-1185">Reference proteome</keyword>
<evidence type="ECO:0000256" key="12">
    <source>
        <dbReference type="ARBA" id="ARBA00047613"/>
    </source>
</evidence>
<dbReference type="InterPro" id="IPR036291">
    <property type="entry name" value="NAD(P)-bd_dom_sf"/>
</dbReference>
<dbReference type="Gene3D" id="1.10.1040.50">
    <property type="match status" value="1"/>
</dbReference>
<dbReference type="InterPro" id="IPR006176">
    <property type="entry name" value="3-OHacyl-CoA_DH_NAD-bd"/>
</dbReference>
<sequence>MPKVLSYTINDGVAVVTVDTPNSKVNTLSIDNADEFKEVLNILKNNDDVKATVLISGKPDCFFAGADINMLESCKTAEEIQHLSRICKGTFNEIAESKKPIVAAIMGQCLGAGLETALACHYRIAVRDKKTVLAVPEVMIGLLPGAGGTQRLLRLLSLPDAFDMMLTGKNIRPDKAKTIGLVHMLIDPKGASDSKESKEATRKHLEQVAIETAKGLVDGSIQALPRRKGWVETITEYIMWFNLGRYFFMTQARNRVMNMTQGHYPAPLRILDVVEETLKSGYERGNQLETRYFGELGVTKESKALIGLFHGQTHCKKNHYGSPSPIKKVGILGTNSIGAGIAEITIFKGYPLSLYDKSKENLEQGLIYIKNNLKQRVLRKQISDNEKDKLVSKLETGTELESISNVDFVIEASTENFDKKCKLLLEIESIVKPSCVIAVQTLFNPIEKVAKSAKRLDKIIGMHYFSPLAKSQLLEIVSSKSATKETIATAVDLGLKQGKIVIVVGDGPCFYTTRILCILVDELVSILREGIKPKQLEDMTKKIGWPMGLCSVVDEFGIDNIYEASKVLCSHYDENLLSKNLIILEQLVKKGMLGKKIGLGLFEYDPTRKLSIDNPAAIKIIDDNKISPKESLTTQNIQWRLVSRIINEAVLCLEEGTLKSPLDGDIGAVFGLGFPPFLGGPFRYLDIHGAEQLVKRMENFRKVYGDAFKPCKLLIEHSKDSKKLFRS</sequence>
<comment type="pathway">
    <text evidence="2">Lipid metabolism; fatty acid beta-oxidation.</text>
</comment>
<evidence type="ECO:0000256" key="8">
    <source>
        <dbReference type="ARBA" id="ARBA00023027"/>
    </source>
</evidence>
<evidence type="ECO:0000256" key="13">
    <source>
        <dbReference type="ARBA" id="ARBA00048361"/>
    </source>
</evidence>
<protein>
    <recommendedName>
        <fullName evidence="5">enoyl-CoA hydratase</fullName>
        <ecNumber evidence="5">4.2.1.17</ecNumber>
    </recommendedName>
</protein>
<keyword evidence="10" id="KW-0456">Lyase</keyword>
<dbReference type="GO" id="GO:0070403">
    <property type="term" value="F:NAD+ binding"/>
    <property type="evidence" value="ECO:0007669"/>
    <property type="project" value="InterPro"/>
</dbReference>
<comment type="similarity">
    <text evidence="3">In the central section; belongs to the 3-hydroxyacyl-CoA dehydrogenase family.</text>
</comment>
<keyword evidence="7" id="KW-0560">Oxidoreductase</keyword>
<keyword evidence="8" id="KW-0520">NAD</keyword>
<dbReference type="CDD" id="cd06558">
    <property type="entry name" value="crotonase-like"/>
    <property type="match status" value="1"/>
</dbReference>
<reference evidence="16 17" key="1">
    <citation type="submission" date="2020-08" db="EMBL/GenBank/DDBJ databases">
        <authorList>
            <person name="Hejnol A."/>
        </authorList>
    </citation>
    <scope>NUCLEOTIDE SEQUENCE [LARGE SCALE GENOMIC DNA]</scope>
</reference>
<evidence type="ECO:0000259" key="15">
    <source>
        <dbReference type="Pfam" id="PF02737"/>
    </source>
</evidence>
<dbReference type="AlphaFoldDB" id="A0A7I8W067"/>
<evidence type="ECO:0000256" key="6">
    <source>
        <dbReference type="ARBA" id="ARBA00022832"/>
    </source>
</evidence>
<dbReference type="Proteomes" id="UP000549394">
    <property type="component" value="Unassembled WGS sequence"/>
</dbReference>
<evidence type="ECO:0000256" key="3">
    <source>
        <dbReference type="ARBA" id="ARBA00007005"/>
    </source>
</evidence>
<dbReference type="InterPro" id="IPR029045">
    <property type="entry name" value="ClpP/crotonase-like_dom_sf"/>
</dbReference>
<proteinExistence type="inferred from homology"/>
<comment type="catalytic activity">
    <reaction evidence="13">
        <text>(3S)-hydroxydecanoyl-CoA + NAD(+) = 3-oxodecanoyl-CoA + NADH + H(+)</text>
        <dbReference type="Rhea" id="RHEA:31187"/>
        <dbReference type="ChEBI" id="CHEBI:15378"/>
        <dbReference type="ChEBI" id="CHEBI:57540"/>
        <dbReference type="ChEBI" id="CHEBI:57945"/>
        <dbReference type="ChEBI" id="CHEBI:62548"/>
        <dbReference type="ChEBI" id="CHEBI:62616"/>
    </reaction>
    <physiologicalReaction direction="left-to-right" evidence="13">
        <dbReference type="Rhea" id="RHEA:31188"/>
    </physiologicalReaction>
</comment>
<dbReference type="UniPathway" id="UPA00659"/>
<evidence type="ECO:0000256" key="10">
    <source>
        <dbReference type="ARBA" id="ARBA00023239"/>
    </source>
</evidence>
<evidence type="ECO:0000256" key="7">
    <source>
        <dbReference type="ARBA" id="ARBA00023002"/>
    </source>
</evidence>
<evidence type="ECO:0000256" key="5">
    <source>
        <dbReference type="ARBA" id="ARBA00012076"/>
    </source>
</evidence>
<dbReference type="GO" id="GO:0004300">
    <property type="term" value="F:enoyl-CoA hydratase activity"/>
    <property type="evidence" value="ECO:0007669"/>
    <property type="project" value="UniProtKB-EC"/>
</dbReference>
<dbReference type="Gene3D" id="3.90.226.10">
    <property type="entry name" value="2-enoyl-CoA Hydratase, Chain A, domain 1"/>
    <property type="match status" value="1"/>
</dbReference>
<dbReference type="Pfam" id="PF02737">
    <property type="entry name" value="3HCDH_N"/>
    <property type="match status" value="1"/>
</dbReference>
<gene>
    <name evidence="16" type="ORF">DGYR_LOCUS9854</name>
</gene>
<dbReference type="InterPro" id="IPR008927">
    <property type="entry name" value="6-PGluconate_DH-like_C_sf"/>
</dbReference>
<comment type="catalytic activity">
    <reaction evidence="12">
        <text>(3S)-hydroxyhexadecanoyl-CoA + NAD(+) = 3-oxohexadecanoyl-CoA + NADH + H(+)</text>
        <dbReference type="Rhea" id="RHEA:31159"/>
        <dbReference type="ChEBI" id="CHEBI:15378"/>
        <dbReference type="ChEBI" id="CHEBI:57349"/>
        <dbReference type="ChEBI" id="CHEBI:57540"/>
        <dbReference type="ChEBI" id="CHEBI:57945"/>
        <dbReference type="ChEBI" id="CHEBI:62613"/>
    </reaction>
    <physiologicalReaction direction="left-to-right" evidence="12">
        <dbReference type="Rhea" id="RHEA:31160"/>
    </physiologicalReaction>
</comment>
<comment type="catalytic activity">
    <reaction evidence="1">
        <text>(3S)-hydroxyhexadecanoyl-CoA = (2E)-hexadecenoyl-CoA + H2O</text>
        <dbReference type="Rhea" id="RHEA:31163"/>
        <dbReference type="ChEBI" id="CHEBI:15377"/>
        <dbReference type="ChEBI" id="CHEBI:61526"/>
        <dbReference type="ChEBI" id="CHEBI:62613"/>
    </reaction>
    <physiologicalReaction direction="right-to-left" evidence="1">
        <dbReference type="Rhea" id="RHEA:31165"/>
    </physiologicalReaction>
</comment>
<dbReference type="Pfam" id="PF00378">
    <property type="entry name" value="ECH_1"/>
    <property type="match status" value="1"/>
</dbReference>
<evidence type="ECO:0000256" key="9">
    <source>
        <dbReference type="ARBA" id="ARBA00023098"/>
    </source>
</evidence>
<dbReference type="FunFam" id="3.40.50.720:FF:000009">
    <property type="entry name" value="Fatty oxidation complex, alpha subunit"/>
    <property type="match status" value="1"/>
</dbReference>